<comment type="caution">
    <text evidence="1">The sequence shown here is derived from an EMBL/GenBank/DDBJ whole genome shotgun (WGS) entry which is preliminary data.</text>
</comment>
<reference evidence="1 2" key="1">
    <citation type="submission" date="2019-04" db="EMBL/GenBank/DDBJ databases">
        <title>Lysinibacillus genome sequencing.</title>
        <authorList>
            <person name="Dunlap C."/>
        </authorList>
    </citation>
    <scope>NUCLEOTIDE SEQUENCE [LARGE SCALE GENOMIC DNA]</scope>
    <source>
        <strain evidence="1 2">KCTC 33042</strain>
    </source>
</reference>
<sequence length="177" mass="21060">MINKKPGKICDLIHEFTIYNHDLNRRHINFTELKQLINEVITTGEFAELVITPIYQNSRINLGLIWDNEDFSISMTENDFVTKEEIEQEISDIREKSFLTMTDEQKYVSLKTVRLFPRGNVELFQDYLIEYIDFLEDRLPTYYREVMEKVKNNYQNNLELLAFGFLGFEVLGNNIEI</sequence>
<evidence type="ECO:0000313" key="1">
    <source>
        <dbReference type="EMBL" id="TKI50230.1"/>
    </source>
</evidence>
<dbReference type="Proteomes" id="UP000308330">
    <property type="component" value="Unassembled WGS sequence"/>
</dbReference>
<protein>
    <submittedName>
        <fullName evidence="1">Uncharacterized protein</fullName>
    </submittedName>
</protein>
<dbReference type="EMBL" id="SZPT01000001">
    <property type="protein sequence ID" value="TKI50230.1"/>
    <property type="molecule type" value="Genomic_DNA"/>
</dbReference>
<keyword evidence="2" id="KW-1185">Reference proteome</keyword>
<name>A0ABY2T3X6_9BACI</name>
<dbReference type="RefSeq" id="WP_108029744.1">
    <property type="nucleotide sequence ID" value="NZ_PYUE01000002.1"/>
</dbReference>
<evidence type="ECO:0000313" key="2">
    <source>
        <dbReference type="Proteomes" id="UP000308330"/>
    </source>
</evidence>
<organism evidence="1 2">
    <name type="scientific">Lysinibacillus tabacifolii</name>
    <dbReference type="NCBI Taxonomy" id="1173107"/>
    <lineage>
        <taxon>Bacteria</taxon>
        <taxon>Bacillati</taxon>
        <taxon>Bacillota</taxon>
        <taxon>Bacilli</taxon>
        <taxon>Bacillales</taxon>
        <taxon>Bacillaceae</taxon>
        <taxon>Lysinibacillus</taxon>
    </lineage>
</organism>
<accession>A0ABY2T3X6</accession>
<gene>
    <name evidence="1" type="ORF">FC748_03165</name>
</gene>
<proteinExistence type="predicted"/>